<keyword evidence="3" id="KW-0732">Signal</keyword>
<dbReference type="InterPro" id="IPR016169">
    <property type="entry name" value="FAD-bd_PCMH_sub2"/>
</dbReference>
<dbReference type="PANTHER" id="PTHR13878:SF91">
    <property type="entry name" value="FAD BINDING DOMAIN PROTEIN (AFU_ORTHOLOGUE AFUA_6G12070)-RELATED"/>
    <property type="match status" value="1"/>
</dbReference>
<reference evidence="5" key="1">
    <citation type="submission" date="2022-07" db="EMBL/GenBank/DDBJ databases">
        <title>Fungi with potential for degradation of polypropylene.</title>
        <authorList>
            <person name="Gostincar C."/>
        </authorList>
    </citation>
    <scope>NUCLEOTIDE SEQUENCE</scope>
    <source>
        <strain evidence="5">EXF-13287</strain>
    </source>
</reference>
<dbReference type="PROSITE" id="PS51387">
    <property type="entry name" value="FAD_PCMH"/>
    <property type="match status" value="1"/>
</dbReference>
<comment type="caution">
    <text evidence="5">The sequence shown here is derived from an EMBL/GenBank/DDBJ whole genome shotgun (WGS) entry which is preliminary data.</text>
</comment>
<evidence type="ECO:0000259" key="4">
    <source>
        <dbReference type="PROSITE" id="PS51387"/>
    </source>
</evidence>
<evidence type="ECO:0000256" key="1">
    <source>
        <dbReference type="ARBA" id="ARBA00005466"/>
    </source>
</evidence>
<keyword evidence="6" id="KW-1185">Reference proteome</keyword>
<evidence type="ECO:0000313" key="5">
    <source>
        <dbReference type="EMBL" id="KAJ9138500.1"/>
    </source>
</evidence>
<proteinExistence type="inferred from homology"/>
<dbReference type="GO" id="GO:0016491">
    <property type="term" value="F:oxidoreductase activity"/>
    <property type="evidence" value="ECO:0007669"/>
    <property type="project" value="UniProtKB-KW"/>
</dbReference>
<feature type="domain" description="FAD-binding PCMH-type" evidence="4">
    <location>
        <begin position="149"/>
        <end position="328"/>
    </location>
</feature>
<dbReference type="SUPFAM" id="SSF56176">
    <property type="entry name" value="FAD-binding/transporter-associated domain-like"/>
    <property type="match status" value="1"/>
</dbReference>
<evidence type="ECO:0000256" key="2">
    <source>
        <dbReference type="ARBA" id="ARBA00023002"/>
    </source>
</evidence>
<dbReference type="Proteomes" id="UP001174691">
    <property type="component" value="Unassembled WGS sequence"/>
</dbReference>
<feature type="signal peptide" evidence="3">
    <location>
        <begin position="1"/>
        <end position="17"/>
    </location>
</feature>
<evidence type="ECO:0000313" key="6">
    <source>
        <dbReference type="Proteomes" id="UP001174691"/>
    </source>
</evidence>
<dbReference type="InterPro" id="IPR036318">
    <property type="entry name" value="FAD-bd_PCMH-like_sf"/>
</dbReference>
<dbReference type="Pfam" id="PF01565">
    <property type="entry name" value="FAD_binding_4"/>
    <property type="match status" value="1"/>
</dbReference>
<keyword evidence="2" id="KW-0560">Oxidoreductase</keyword>
<dbReference type="GO" id="GO:0071949">
    <property type="term" value="F:FAD binding"/>
    <property type="evidence" value="ECO:0007669"/>
    <property type="project" value="InterPro"/>
</dbReference>
<dbReference type="InterPro" id="IPR050432">
    <property type="entry name" value="FAD-linked_Oxidoreductases_BP"/>
</dbReference>
<comment type="similarity">
    <text evidence="1">Belongs to the oxygen-dependent FAD-linked oxidoreductase family.</text>
</comment>
<accession>A0AA38VPH1</accession>
<evidence type="ECO:0000256" key="3">
    <source>
        <dbReference type="SAM" id="SignalP"/>
    </source>
</evidence>
<gene>
    <name evidence="5" type="ORF">NKR19_g7844</name>
</gene>
<organism evidence="5 6">
    <name type="scientific">Coniochaeta hoffmannii</name>
    <dbReference type="NCBI Taxonomy" id="91930"/>
    <lineage>
        <taxon>Eukaryota</taxon>
        <taxon>Fungi</taxon>
        <taxon>Dikarya</taxon>
        <taxon>Ascomycota</taxon>
        <taxon>Pezizomycotina</taxon>
        <taxon>Sordariomycetes</taxon>
        <taxon>Sordariomycetidae</taxon>
        <taxon>Coniochaetales</taxon>
        <taxon>Coniochaetaceae</taxon>
        <taxon>Coniochaeta</taxon>
    </lineage>
</organism>
<protein>
    <submittedName>
        <fullName evidence="5">FAD/FMN-containing isoamyl alcohol oxidase-like protein MreA</fullName>
    </submittedName>
</protein>
<feature type="chain" id="PRO_5041421564" evidence="3">
    <location>
        <begin position="18"/>
        <end position="570"/>
    </location>
</feature>
<name>A0AA38VPH1_9PEZI</name>
<dbReference type="AlphaFoldDB" id="A0AA38VPH1"/>
<dbReference type="InterPro" id="IPR016166">
    <property type="entry name" value="FAD-bd_PCMH"/>
</dbReference>
<sequence length="570" mass="60302">MRLTFLTLISLVVASRADGPDFGYETAQLTSQDVGDFSDIRPAATDNATTTAGFGTKAACRAFPGTVDWPGDADWKRLNASLGGALLKPVPAGVVCYPGPAYDAAKCTSLVNSQVVAQPLIDDPLGFTTQWPADHPCPITANPTGNCTMKGLPEYVVNVTSVRQIQIAVNFARNRKLRLVIKNTGHDFVGRSTGAGALSIWTHYLKDFEVIPDFAAGDYRGGAAHAAVGLEAIEVHNLMAKYDVTLVAPSFATVGAFGGFMAGGGHSSLISYHGLASDQVLSLNVVTAGGAFVTASPTVNSDLFFALRGGGGSTYGIVTSVVVKTHPTVNVTSLSIAFSSLDVGIDLFWKAIGVYFAFGRVIADAGGIDRTYVSPLNNSTVFNFTSQFEFPALSSQAVSDLLKPLDLSLRAAGINVTFGQPTTKLWSAEVLGNGSPVRDERFASRLIPRAVWDDPAKFASAMDAFRKIVEGGYQIHGTHMSPSPQVAGYPGTDSAVNPAFRSTVMHCVIYDFAPSSGVTAAADLAARARLSQYTDYLRDVTPGSGSYINEADVLEPNWQQSFFGDNYGIN</sequence>
<dbReference type="PANTHER" id="PTHR13878">
    <property type="entry name" value="GULONOLACTONE OXIDASE"/>
    <property type="match status" value="1"/>
</dbReference>
<dbReference type="Gene3D" id="3.30.465.10">
    <property type="match status" value="1"/>
</dbReference>
<dbReference type="EMBL" id="JANBVN010000145">
    <property type="protein sequence ID" value="KAJ9138500.1"/>
    <property type="molecule type" value="Genomic_DNA"/>
</dbReference>
<dbReference type="InterPro" id="IPR006094">
    <property type="entry name" value="Oxid_FAD_bind_N"/>
</dbReference>